<reference evidence="1" key="1">
    <citation type="journal article" date="2020" name="Cell">
        <title>Large-Scale Comparative Analyses of Tick Genomes Elucidate Their Genetic Diversity and Vector Capacities.</title>
        <authorList>
            <consortium name="Tick Genome and Microbiome Consortium (TIGMIC)"/>
            <person name="Jia N."/>
            <person name="Wang J."/>
            <person name="Shi W."/>
            <person name="Du L."/>
            <person name="Sun Y."/>
            <person name="Zhan W."/>
            <person name="Jiang J.F."/>
            <person name="Wang Q."/>
            <person name="Zhang B."/>
            <person name="Ji P."/>
            <person name="Bell-Sakyi L."/>
            <person name="Cui X.M."/>
            <person name="Yuan T.T."/>
            <person name="Jiang B.G."/>
            <person name="Yang W.F."/>
            <person name="Lam T.T."/>
            <person name="Chang Q.C."/>
            <person name="Ding S.J."/>
            <person name="Wang X.J."/>
            <person name="Zhu J.G."/>
            <person name="Ruan X.D."/>
            <person name="Zhao L."/>
            <person name="Wei J.T."/>
            <person name="Ye R.Z."/>
            <person name="Que T.C."/>
            <person name="Du C.H."/>
            <person name="Zhou Y.H."/>
            <person name="Cheng J.X."/>
            <person name="Dai P.F."/>
            <person name="Guo W.B."/>
            <person name="Han X.H."/>
            <person name="Huang E.J."/>
            <person name="Li L.F."/>
            <person name="Wei W."/>
            <person name="Gao Y.C."/>
            <person name="Liu J.Z."/>
            <person name="Shao H.Z."/>
            <person name="Wang X."/>
            <person name="Wang C.C."/>
            <person name="Yang T.C."/>
            <person name="Huo Q.B."/>
            <person name="Li W."/>
            <person name="Chen H.Y."/>
            <person name="Chen S.E."/>
            <person name="Zhou L.G."/>
            <person name="Ni X.B."/>
            <person name="Tian J.H."/>
            <person name="Sheng Y."/>
            <person name="Liu T."/>
            <person name="Pan Y.S."/>
            <person name="Xia L.Y."/>
            <person name="Li J."/>
            <person name="Zhao F."/>
            <person name="Cao W.C."/>
        </authorList>
    </citation>
    <scope>NUCLEOTIDE SEQUENCE</scope>
    <source>
        <strain evidence="1">Rmic-2018</strain>
    </source>
</reference>
<evidence type="ECO:0000313" key="2">
    <source>
        <dbReference type="Proteomes" id="UP000821866"/>
    </source>
</evidence>
<evidence type="ECO:0000313" key="1">
    <source>
        <dbReference type="EMBL" id="KAH8027390.1"/>
    </source>
</evidence>
<protein>
    <submittedName>
        <fullName evidence="1">Uncharacterized protein</fullName>
    </submittedName>
</protein>
<dbReference type="Proteomes" id="UP000821866">
    <property type="component" value="Chromosome 4"/>
</dbReference>
<dbReference type="EMBL" id="JABSTU010000006">
    <property type="protein sequence ID" value="KAH8027390.1"/>
    <property type="molecule type" value="Genomic_DNA"/>
</dbReference>
<dbReference type="PANTHER" id="PTHR33939">
    <property type="entry name" value="PROTEIN CBG22215"/>
    <property type="match status" value="1"/>
</dbReference>
<dbReference type="PANTHER" id="PTHR33939:SF1">
    <property type="entry name" value="DUF4371 DOMAIN-CONTAINING PROTEIN"/>
    <property type="match status" value="1"/>
</dbReference>
<sequence>MPSRKRPCNVEARRCSTKFDSFTLYAMRFCVHDFFHRNEIPMVEQITAEFSERMELPPLRRCTLRSLLTDIGFKHKKRSRNSLLIDQDDITDRWNCYLRDVEGYRAESRNIFYLDETWVMAGHTRSIVWTDTMVQKHGRLFVRANDLTTGVKQPSGKV</sequence>
<reference evidence="1" key="2">
    <citation type="submission" date="2021-09" db="EMBL/GenBank/DDBJ databases">
        <authorList>
            <person name="Jia N."/>
            <person name="Wang J."/>
            <person name="Shi W."/>
            <person name="Du L."/>
            <person name="Sun Y."/>
            <person name="Zhan W."/>
            <person name="Jiang J."/>
            <person name="Wang Q."/>
            <person name="Zhang B."/>
            <person name="Ji P."/>
            <person name="Sakyi L.B."/>
            <person name="Cui X."/>
            <person name="Yuan T."/>
            <person name="Jiang B."/>
            <person name="Yang W."/>
            <person name="Lam T.T.-Y."/>
            <person name="Chang Q."/>
            <person name="Ding S."/>
            <person name="Wang X."/>
            <person name="Zhu J."/>
            <person name="Ruan X."/>
            <person name="Zhao L."/>
            <person name="Wei J."/>
            <person name="Que T."/>
            <person name="Du C."/>
            <person name="Cheng J."/>
            <person name="Dai P."/>
            <person name="Han X."/>
            <person name="Huang E."/>
            <person name="Gao Y."/>
            <person name="Liu J."/>
            <person name="Shao H."/>
            <person name="Ye R."/>
            <person name="Li L."/>
            <person name="Wei W."/>
            <person name="Wang X."/>
            <person name="Wang C."/>
            <person name="Huo Q."/>
            <person name="Li W."/>
            <person name="Guo W."/>
            <person name="Chen H."/>
            <person name="Chen S."/>
            <person name="Zhou L."/>
            <person name="Zhou L."/>
            <person name="Ni X."/>
            <person name="Tian J."/>
            <person name="Zhou Y."/>
            <person name="Sheng Y."/>
            <person name="Liu T."/>
            <person name="Pan Y."/>
            <person name="Xia L."/>
            <person name="Li J."/>
            <person name="Zhao F."/>
            <person name="Cao W."/>
        </authorList>
    </citation>
    <scope>NUCLEOTIDE SEQUENCE</scope>
    <source>
        <strain evidence="1">Rmic-2018</strain>
        <tissue evidence="1">Larvae</tissue>
    </source>
</reference>
<name>A0A9J6DZ93_RHIMP</name>
<dbReference type="AlphaFoldDB" id="A0A9J6DZ93"/>
<comment type="caution">
    <text evidence="1">The sequence shown here is derived from an EMBL/GenBank/DDBJ whole genome shotgun (WGS) entry which is preliminary data.</text>
</comment>
<keyword evidence="2" id="KW-1185">Reference proteome</keyword>
<gene>
    <name evidence="1" type="ORF">HPB51_005181</name>
</gene>
<accession>A0A9J6DZ93</accession>
<organism evidence="1 2">
    <name type="scientific">Rhipicephalus microplus</name>
    <name type="common">Cattle tick</name>
    <name type="synonym">Boophilus microplus</name>
    <dbReference type="NCBI Taxonomy" id="6941"/>
    <lineage>
        <taxon>Eukaryota</taxon>
        <taxon>Metazoa</taxon>
        <taxon>Ecdysozoa</taxon>
        <taxon>Arthropoda</taxon>
        <taxon>Chelicerata</taxon>
        <taxon>Arachnida</taxon>
        <taxon>Acari</taxon>
        <taxon>Parasitiformes</taxon>
        <taxon>Ixodida</taxon>
        <taxon>Ixodoidea</taxon>
        <taxon>Ixodidae</taxon>
        <taxon>Rhipicephalinae</taxon>
        <taxon>Rhipicephalus</taxon>
        <taxon>Boophilus</taxon>
    </lineage>
</organism>
<proteinExistence type="predicted"/>